<proteinExistence type="inferred from homology"/>
<dbReference type="PANTHER" id="PTHR43401">
    <property type="entry name" value="L-THREONINE 3-DEHYDROGENASE"/>
    <property type="match status" value="1"/>
</dbReference>
<dbReference type="InterPro" id="IPR050129">
    <property type="entry name" value="Zn_alcohol_dh"/>
</dbReference>
<dbReference type="SUPFAM" id="SSF50129">
    <property type="entry name" value="GroES-like"/>
    <property type="match status" value="1"/>
</dbReference>
<keyword evidence="1 4" id="KW-0479">Metal-binding</keyword>
<evidence type="ECO:0000256" key="1">
    <source>
        <dbReference type="ARBA" id="ARBA00022723"/>
    </source>
</evidence>
<keyword evidence="2 4" id="KW-0862">Zinc</keyword>
<dbReference type="Gene3D" id="3.40.50.720">
    <property type="entry name" value="NAD(P)-binding Rossmann-like Domain"/>
    <property type="match status" value="1"/>
</dbReference>
<dbReference type="SUPFAM" id="SSF51735">
    <property type="entry name" value="NAD(P)-binding Rossmann-fold domains"/>
    <property type="match status" value="1"/>
</dbReference>
<feature type="domain" description="Alcohol dehydrogenase-like N-terminal" evidence="6">
    <location>
        <begin position="38"/>
        <end position="156"/>
    </location>
</feature>
<comment type="cofactor">
    <cofactor evidence="4">
        <name>Zn(2+)</name>
        <dbReference type="ChEBI" id="CHEBI:29105"/>
    </cofactor>
</comment>
<gene>
    <name evidence="7" type="ORF">F4Y42_09585</name>
</gene>
<dbReference type="EMBL" id="VXRG01000080">
    <property type="protein sequence ID" value="MXY93687.1"/>
    <property type="molecule type" value="Genomic_DNA"/>
</dbReference>
<dbReference type="Pfam" id="PF08240">
    <property type="entry name" value="ADH_N"/>
    <property type="match status" value="1"/>
</dbReference>
<dbReference type="InterPro" id="IPR013149">
    <property type="entry name" value="ADH-like_C"/>
</dbReference>
<comment type="caution">
    <text evidence="7">The sequence shown here is derived from an EMBL/GenBank/DDBJ whole genome shotgun (WGS) entry which is preliminary data.</text>
</comment>
<evidence type="ECO:0000259" key="5">
    <source>
        <dbReference type="Pfam" id="PF00107"/>
    </source>
</evidence>
<dbReference type="InterPro" id="IPR011032">
    <property type="entry name" value="GroES-like_sf"/>
</dbReference>
<name>A0A6B0YSV3_9CHLR</name>
<evidence type="ECO:0000313" key="7">
    <source>
        <dbReference type="EMBL" id="MXY93687.1"/>
    </source>
</evidence>
<dbReference type="InterPro" id="IPR036291">
    <property type="entry name" value="NAD(P)-bd_dom_sf"/>
</dbReference>
<feature type="domain" description="Alcohol dehydrogenase-like C-terminal" evidence="5">
    <location>
        <begin position="200"/>
        <end position="328"/>
    </location>
</feature>
<dbReference type="PANTHER" id="PTHR43401:SF2">
    <property type="entry name" value="L-THREONINE 3-DEHYDROGENASE"/>
    <property type="match status" value="1"/>
</dbReference>
<accession>A0A6B0YSV3</accession>
<dbReference type="GO" id="GO:0008270">
    <property type="term" value="F:zinc ion binding"/>
    <property type="evidence" value="ECO:0007669"/>
    <property type="project" value="InterPro"/>
</dbReference>
<evidence type="ECO:0000259" key="6">
    <source>
        <dbReference type="Pfam" id="PF08240"/>
    </source>
</evidence>
<sequence>MLFRGEGGSVLSSKVNAAVVLTTRKMEIQAFDLPAIGEDDGLLRVEMCGVCGSDPRIYNWTDPRRFPLIMGHELVGHIGEIGSRAAARWGVQVGDRVIVEHLFGCGHCRWCLLGEYRFCKEHQGYGGTTPSSVPPHLWGAYSQYMYLAPNSRVHRIAEEVPAEAAAMTCANIGNGLRWVRTKGGAAIGDNVVVIGPGGQGLAAILAANEAGASKIIVLGLSQDEHRFELSKLYGATHIINLDRDDPVEAVLELTDGVLADMVVDLTGATASFPLALDLARPMGTVVVGSNTGEQEVSIVPSKIPVKELRVQGVNTHDTPAVQAAIKIVESGRYPIEKMVTHCFSLAEAEKAVLAAGGEIKLDGFIKGVIVPN</sequence>
<dbReference type="Pfam" id="PF00107">
    <property type="entry name" value="ADH_zinc_N"/>
    <property type="match status" value="1"/>
</dbReference>
<keyword evidence="3" id="KW-0560">Oxidoreductase</keyword>
<dbReference type="AlphaFoldDB" id="A0A6B0YSV3"/>
<dbReference type="InterPro" id="IPR013154">
    <property type="entry name" value="ADH-like_N"/>
</dbReference>
<protein>
    <submittedName>
        <fullName evidence="7">Alcohol dehydrogenase catalytic domain-containing protein</fullName>
    </submittedName>
</protein>
<organism evidence="7">
    <name type="scientific">Caldilineaceae bacterium SB0664_bin_27</name>
    <dbReference type="NCBI Taxonomy" id="2605260"/>
    <lineage>
        <taxon>Bacteria</taxon>
        <taxon>Bacillati</taxon>
        <taxon>Chloroflexota</taxon>
        <taxon>Caldilineae</taxon>
        <taxon>Caldilineales</taxon>
        <taxon>Caldilineaceae</taxon>
    </lineage>
</organism>
<evidence type="ECO:0000256" key="3">
    <source>
        <dbReference type="ARBA" id="ARBA00023002"/>
    </source>
</evidence>
<dbReference type="PROSITE" id="PS00059">
    <property type="entry name" value="ADH_ZINC"/>
    <property type="match status" value="1"/>
</dbReference>
<dbReference type="GO" id="GO:0016491">
    <property type="term" value="F:oxidoreductase activity"/>
    <property type="evidence" value="ECO:0007669"/>
    <property type="project" value="UniProtKB-KW"/>
</dbReference>
<dbReference type="InterPro" id="IPR002328">
    <property type="entry name" value="ADH_Zn_CS"/>
</dbReference>
<evidence type="ECO:0000256" key="4">
    <source>
        <dbReference type="RuleBase" id="RU361277"/>
    </source>
</evidence>
<reference evidence="7" key="1">
    <citation type="submission" date="2019-09" db="EMBL/GenBank/DDBJ databases">
        <title>Characterisation of the sponge microbiome using genome-centric metagenomics.</title>
        <authorList>
            <person name="Engelberts J.P."/>
            <person name="Robbins S.J."/>
            <person name="De Goeij J.M."/>
            <person name="Aranda M."/>
            <person name="Bell S.C."/>
            <person name="Webster N.S."/>
        </authorList>
    </citation>
    <scope>NUCLEOTIDE SEQUENCE</scope>
    <source>
        <strain evidence="7">SB0664_bin_27</strain>
    </source>
</reference>
<dbReference type="Gene3D" id="3.90.180.10">
    <property type="entry name" value="Medium-chain alcohol dehydrogenases, catalytic domain"/>
    <property type="match status" value="1"/>
</dbReference>
<evidence type="ECO:0000256" key="2">
    <source>
        <dbReference type="ARBA" id="ARBA00022833"/>
    </source>
</evidence>
<comment type="similarity">
    <text evidence="4">Belongs to the zinc-containing alcohol dehydrogenase family.</text>
</comment>